<feature type="compositionally biased region" description="Acidic residues" evidence="6">
    <location>
        <begin position="605"/>
        <end position="621"/>
    </location>
</feature>
<gene>
    <name evidence="10" type="ORF">ACFFN1_08760</name>
</gene>
<evidence type="ECO:0000256" key="4">
    <source>
        <dbReference type="ARBA" id="ARBA00023088"/>
    </source>
</evidence>
<keyword evidence="4" id="KW-0572">Peptidoglycan-anchor</keyword>
<dbReference type="Proteomes" id="UP001589707">
    <property type="component" value="Unassembled WGS sequence"/>
</dbReference>
<dbReference type="InterPro" id="IPR019931">
    <property type="entry name" value="LPXTG_anchor"/>
</dbReference>
<feature type="compositionally biased region" description="Low complexity" evidence="6">
    <location>
        <begin position="547"/>
        <end position="592"/>
    </location>
</feature>
<evidence type="ECO:0000313" key="10">
    <source>
        <dbReference type="EMBL" id="MFB9776493.1"/>
    </source>
</evidence>
<dbReference type="SUPFAM" id="SSF69318">
    <property type="entry name" value="Integrin alpha N-terminal domain"/>
    <property type="match status" value="1"/>
</dbReference>
<feature type="region of interest" description="Disordered" evidence="6">
    <location>
        <begin position="488"/>
        <end position="651"/>
    </location>
</feature>
<evidence type="ECO:0000256" key="3">
    <source>
        <dbReference type="ARBA" id="ARBA00022729"/>
    </source>
</evidence>
<dbReference type="PROSITE" id="PS50847">
    <property type="entry name" value="GRAM_POS_ANCHORING"/>
    <property type="match status" value="1"/>
</dbReference>
<dbReference type="SMART" id="SM00191">
    <property type="entry name" value="Int_alpha"/>
    <property type="match status" value="5"/>
</dbReference>
<organism evidence="10 11">
    <name type="scientific">Brevibacterium otitidis</name>
    <dbReference type="NCBI Taxonomy" id="53364"/>
    <lineage>
        <taxon>Bacteria</taxon>
        <taxon>Bacillati</taxon>
        <taxon>Actinomycetota</taxon>
        <taxon>Actinomycetes</taxon>
        <taxon>Micrococcales</taxon>
        <taxon>Brevibacteriaceae</taxon>
        <taxon>Brevibacterium</taxon>
    </lineage>
</organism>
<feature type="transmembrane region" description="Helical" evidence="7">
    <location>
        <begin position="656"/>
        <end position="677"/>
    </location>
</feature>
<keyword evidence="2" id="KW-0964">Secreted</keyword>
<dbReference type="Gene3D" id="2.130.10.130">
    <property type="entry name" value="Integrin alpha, N-terminal"/>
    <property type="match status" value="2"/>
</dbReference>
<feature type="domain" description="Gram-positive cocci surface proteins LPxTG" evidence="9">
    <location>
        <begin position="649"/>
        <end position="682"/>
    </location>
</feature>
<dbReference type="InterPro" id="IPR000413">
    <property type="entry name" value="Integrin_alpha"/>
</dbReference>
<proteinExistence type="predicted"/>
<comment type="caution">
    <text evidence="10">The sequence shown here is derived from an EMBL/GenBank/DDBJ whole genome shotgun (WGS) entry which is preliminary data.</text>
</comment>
<evidence type="ECO:0000256" key="5">
    <source>
        <dbReference type="ARBA" id="ARBA00023180"/>
    </source>
</evidence>
<sequence>MISPSPHRWRIAAAFAVALVLAGSGMWAATASPAAAAPADDVLTWTGASGAATGSAVSQQSCDFTGDSRDDIVTSAWMWDRLGGDSSGVAYIIPSGAEPGQLDDPTTGVIRIEGPVTDSGLTGFSVGCAGDVNGDDIDDIVVTQFTESRVFVVFGRREPEHVLLDHLGDRGFIIASDEDDRTGFFATGVSDLNGDGKDDIGVISLTRSQRSGLATIVAGSADIATVTIPDSERVIATIEGTPAQGVSTLTPAGDVNGDGKPDLVLGGYVAAPEGYANSAHGMAWVVFGDVTGQVKLGEDFAGFTINGPERGRDRLGISVAAAGDIDNDGKDDVLLGADGVSNPQTGPRGGAAVLVRGSASTDTVRTDPEAVDGRAVYTGKEDRGWWIAGGAEAGNFGYAVSALAPQHSNHSGTLVVGDFAASRAWAIDSRALTAPVVSADAIAADHIVTLQGANAKERLGRGVGVIAGMNGRGGHQLVAGGDAIGGIGTVRVADLPPQGPRSPEPEPTDSPTNTPTQGPTDSPTGEPTDSPTGEPTDSPTGEPTDSPTNTPTQGPTDTPTGTPTQGPTGTPTQGPTDTPTGEPTDTPTGEPTDSPAPTEEPTQQPDDDGDIDDGGSDDDPTDNGGSRDGGEDDSRSPDDRDADGQRGDLPRTGAQIAGALAAGALLIGVGSAALALYRRRRK</sequence>
<dbReference type="PROSITE" id="PS51470">
    <property type="entry name" value="FG_GAP"/>
    <property type="match status" value="1"/>
</dbReference>
<dbReference type="PRINTS" id="PR01185">
    <property type="entry name" value="INTEGRINA"/>
</dbReference>
<protein>
    <submittedName>
        <fullName evidence="10">LPXTG cell wall anchor domain-containing protein</fullName>
    </submittedName>
</protein>
<evidence type="ECO:0000256" key="1">
    <source>
        <dbReference type="ARBA" id="ARBA00022512"/>
    </source>
</evidence>
<evidence type="ECO:0000259" key="9">
    <source>
        <dbReference type="PROSITE" id="PS50847"/>
    </source>
</evidence>
<keyword evidence="7" id="KW-0472">Membrane</keyword>
<keyword evidence="5" id="KW-0325">Glycoprotein</keyword>
<keyword evidence="7" id="KW-1133">Transmembrane helix</keyword>
<evidence type="ECO:0000256" key="7">
    <source>
        <dbReference type="SAM" id="Phobius"/>
    </source>
</evidence>
<dbReference type="InterPro" id="IPR013519">
    <property type="entry name" value="Int_alpha_beta-p"/>
</dbReference>
<reference evidence="10 11" key="1">
    <citation type="submission" date="2024-09" db="EMBL/GenBank/DDBJ databases">
        <authorList>
            <person name="Sun Q."/>
            <person name="Mori K."/>
        </authorList>
    </citation>
    <scope>NUCLEOTIDE SEQUENCE [LARGE SCALE GENOMIC DNA]</scope>
    <source>
        <strain evidence="10 11">JCM 11683</strain>
    </source>
</reference>
<evidence type="ECO:0000256" key="2">
    <source>
        <dbReference type="ARBA" id="ARBA00022525"/>
    </source>
</evidence>
<name>A0ABV5X2U1_9MICO</name>
<evidence type="ECO:0000256" key="8">
    <source>
        <dbReference type="SAM" id="SignalP"/>
    </source>
</evidence>
<evidence type="ECO:0000256" key="6">
    <source>
        <dbReference type="SAM" id="MobiDB-lite"/>
    </source>
</evidence>
<keyword evidence="3 8" id="KW-0732">Signal</keyword>
<accession>A0ABV5X2U1</accession>
<dbReference type="RefSeq" id="WP_376840305.1">
    <property type="nucleotide sequence ID" value="NZ_JBHMAU010000054.1"/>
</dbReference>
<feature type="compositionally biased region" description="Polar residues" evidence="6">
    <location>
        <begin position="509"/>
        <end position="546"/>
    </location>
</feature>
<evidence type="ECO:0000313" key="11">
    <source>
        <dbReference type="Proteomes" id="UP001589707"/>
    </source>
</evidence>
<feature type="signal peptide" evidence="8">
    <location>
        <begin position="1"/>
        <end position="28"/>
    </location>
</feature>
<keyword evidence="11" id="KW-1185">Reference proteome</keyword>
<keyword evidence="7" id="KW-0812">Transmembrane</keyword>
<keyword evidence="1" id="KW-0134">Cell wall</keyword>
<feature type="compositionally biased region" description="Basic and acidic residues" evidence="6">
    <location>
        <begin position="628"/>
        <end position="649"/>
    </location>
</feature>
<dbReference type="InterPro" id="IPR028994">
    <property type="entry name" value="Integrin_alpha_N"/>
</dbReference>
<dbReference type="NCBIfam" id="TIGR01167">
    <property type="entry name" value="LPXTG_anchor"/>
    <property type="match status" value="1"/>
</dbReference>
<dbReference type="EMBL" id="JBHMAU010000054">
    <property type="protein sequence ID" value="MFB9776493.1"/>
    <property type="molecule type" value="Genomic_DNA"/>
</dbReference>
<feature type="chain" id="PRO_5045061255" evidence="8">
    <location>
        <begin position="29"/>
        <end position="682"/>
    </location>
</feature>